<dbReference type="Proteomes" id="UP000007150">
    <property type="component" value="Chromosome 2"/>
</dbReference>
<keyword evidence="10 17" id="KW-0378">Hydrolase</keyword>
<feature type="binding site" evidence="15">
    <location>
        <position position="143"/>
    </location>
    <ligand>
        <name>substrate</name>
    </ligand>
</feature>
<feature type="binding site" evidence="15">
    <location>
        <begin position="250"/>
        <end position="252"/>
    </location>
    <ligand>
        <name>substrate</name>
    </ligand>
</feature>
<dbReference type="Pfam" id="PF13180">
    <property type="entry name" value="PDZ_2"/>
    <property type="match status" value="2"/>
</dbReference>
<evidence type="ECO:0000256" key="6">
    <source>
        <dbReference type="ARBA" id="ARBA00022670"/>
    </source>
</evidence>
<evidence type="ECO:0000259" key="16">
    <source>
        <dbReference type="PROSITE" id="PS50106"/>
    </source>
</evidence>
<keyword evidence="18" id="KW-1185">Reference proteome</keyword>
<comment type="subcellular location">
    <subcellularLocation>
        <location evidence="2">Periplasm</location>
    </subcellularLocation>
</comment>
<keyword evidence="6 17" id="KW-0645">Protease</keyword>
<evidence type="ECO:0000313" key="18">
    <source>
        <dbReference type="Proteomes" id="UP000007150"/>
    </source>
</evidence>
<dbReference type="PRINTS" id="PR00834">
    <property type="entry name" value="PROTEASES2C"/>
</dbReference>
<dbReference type="NCBIfam" id="TIGR02037">
    <property type="entry name" value="degP_htrA_DO"/>
    <property type="match status" value="1"/>
</dbReference>
<dbReference type="GO" id="GO:0004252">
    <property type="term" value="F:serine-type endopeptidase activity"/>
    <property type="evidence" value="ECO:0007669"/>
    <property type="project" value="InterPro"/>
</dbReference>
<name>F6F2T3_SPHCR</name>
<dbReference type="STRING" id="690566.Sphch_3129"/>
<dbReference type="HOGENOM" id="CLU_020120_1_0_5"/>
<dbReference type="InterPro" id="IPR009003">
    <property type="entry name" value="Peptidase_S1_PA"/>
</dbReference>
<dbReference type="SUPFAM" id="SSF50494">
    <property type="entry name" value="Trypsin-like serine proteases"/>
    <property type="match status" value="1"/>
</dbReference>
<evidence type="ECO:0000256" key="11">
    <source>
        <dbReference type="ARBA" id="ARBA00022825"/>
    </source>
</evidence>
<comment type="catalytic activity">
    <reaction evidence="1">
        <text>Acts on substrates that are at least partially unfolded. The cleavage site P1 residue is normally between a pair of hydrophobic residues, such as Val-|-Val.</text>
        <dbReference type="EC" id="3.4.21.107"/>
    </reaction>
</comment>
<evidence type="ECO:0000256" key="7">
    <source>
        <dbReference type="ARBA" id="ARBA00022729"/>
    </source>
</evidence>
<feature type="active site" description="Charge relay system" evidence="14">
    <location>
        <position position="252"/>
    </location>
</feature>
<dbReference type="Gene3D" id="2.40.10.120">
    <property type="match status" value="1"/>
</dbReference>
<evidence type="ECO:0000256" key="13">
    <source>
        <dbReference type="ARBA" id="ARBA00032850"/>
    </source>
</evidence>
<evidence type="ECO:0000256" key="1">
    <source>
        <dbReference type="ARBA" id="ARBA00001772"/>
    </source>
</evidence>
<dbReference type="PROSITE" id="PS50106">
    <property type="entry name" value="PDZ"/>
    <property type="match status" value="1"/>
</dbReference>
<evidence type="ECO:0000256" key="2">
    <source>
        <dbReference type="ARBA" id="ARBA00004418"/>
    </source>
</evidence>
<dbReference type="EC" id="3.4.21.107" evidence="4"/>
<keyword evidence="9" id="KW-0574">Periplasm</keyword>
<evidence type="ECO:0000256" key="14">
    <source>
        <dbReference type="PIRSR" id="PIRSR611782-1"/>
    </source>
</evidence>
<feature type="active site" description="Charge relay system" evidence="14">
    <location>
        <position position="179"/>
    </location>
</feature>
<dbReference type="KEGG" id="sch:Sphch_3129"/>
<accession>F6F2T3</accession>
<keyword evidence="7" id="KW-0732">Signal</keyword>
<organism evidence="17 18">
    <name type="scientific">Sphingobium chlorophenolicum L-1</name>
    <dbReference type="NCBI Taxonomy" id="690566"/>
    <lineage>
        <taxon>Bacteria</taxon>
        <taxon>Pseudomonadati</taxon>
        <taxon>Pseudomonadota</taxon>
        <taxon>Alphaproteobacteria</taxon>
        <taxon>Sphingomonadales</taxon>
        <taxon>Sphingomonadaceae</taxon>
        <taxon>Sphingobium</taxon>
    </lineage>
</organism>
<dbReference type="PANTHER" id="PTHR22939:SF130">
    <property type="entry name" value="PERIPLASMIC SERINE ENDOPROTEASE DEGP-LIKE-RELATED"/>
    <property type="match status" value="1"/>
</dbReference>
<dbReference type="Gene3D" id="2.30.42.10">
    <property type="match status" value="1"/>
</dbReference>
<gene>
    <name evidence="17" type="ORF">Sphch_3129</name>
</gene>
<sequence>MRVKGVRRIQPSAESRLSFAKFMRGPSRVRYAYAITGALLLGGTAIAVTTSSNVGAQVAQNEGMQAAAPAGAPASLADMVEKLQPAVVNISTKQRVQVQNPFAGTPFGDLFGQQGGKPQTRQAQSLGSGFIISADGYIVTNNHVVSAGAEGASVDSITVTLTNSEEYPARLIGRDPATDIAVLKIEPKKALPFVKFGDSTKARVGDWVIAIGNPFALSGTVTAGIISAVHRGTGGTYDKFIQTDASINQGNSGGPMFDMRGNVIGINSQILSPSGGNVGIGFAIPSEQAAPIVNTLRTGRTVKRGYLGIQISPLGEDLADSLGLAKNRGEFVQGVEPGKGADKAGIKAGDVIVSVAGQEVTPDQNLSSIVANQPIGGRVPIVLLRNGQRQTVTAVVGERPSEDELNAFAQQQDDDFGQQQDGQSSGGQAAQQSLGISAIPLNSTIIRQLGIPTDTRGIVITAVDGSTDAGAKGLRRGDVIITANNRPVASQAELDAQVKAVSSQGRSAILLQVLRRGQPAVFLPVRLRDK</sequence>
<dbReference type="SMART" id="SM00228">
    <property type="entry name" value="PDZ"/>
    <property type="match status" value="2"/>
</dbReference>
<keyword evidence="8" id="KW-0677">Repeat</keyword>
<dbReference type="Gene3D" id="2.30.42.60">
    <property type="match status" value="1"/>
</dbReference>
<protein>
    <recommendedName>
        <fullName evidence="5">Probable periplasmic serine endoprotease DegP-like</fullName>
        <ecNumber evidence="4">3.4.21.107</ecNumber>
    </recommendedName>
    <alternativeName>
        <fullName evidence="13">Protease Do</fullName>
    </alternativeName>
</protein>
<evidence type="ECO:0000256" key="12">
    <source>
        <dbReference type="ARBA" id="ARBA00023016"/>
    </source>
</evidence>
<comment type="similarity">
    <text evidence="3">Belongs to the peptidase S1C family.</text>
</comment>
<evidence type="ECO:0000256" key="5">
    <source>
        <dbReference type="ARBA" id="ARBA00013958"/>
    </source>
</evidence>
<dbReference type="InterPro" id="IPR001478">
    <property type="entry name" value="PDZ"/>
</dbReference>
<dbReference type="InterPro" id="IPR001940">
    <property type="entry name" value="Peptidase_S1C"/>
</dbReference>
<keyword evidence="12" id="KW-0346">Stress response</keyword>
<feature type="binding site" evidence="15">
    <location>
        <position position="179"/>
    </location>
    <ligand>
        <name>substrate</name>
    </ligand>
</feature>
<feature type="domain" description="PDZ" evidence="16">
    <location>
        <begin position="295"/>
        <end position="387"/>
    </location>
</feature>
<evidence type="ECO:0000256" key="15">
    <source>
        <dbReference type="PIRSR" id="PIRSR611782-2"/>
    </source>
</evidence>
<evidence type="ECO:0000256" key="3">
    <source>
        <dbReference type="ARBA" id="ARBA00010541"/>
    </source>
</evidence>
<evidence type="ECO:0000256" key="9">
    <source>
        <dbReference type="ARBA" id="ARBA00022764"/>
    </source>
</evidence>
<dbReference type="EMBL" id="CP002799">
    <property type="protein sequence ID" value="AEG50745.1"/>
    <property type="molecule type" value="Genomic_DNA"/>
</dbReference>
<proteinExistence type="inferred from homology"/>
<reference evidence="17 18" key="1">
    <citation type="submission" date="2011-05" db="EMBL/GenBank/DDBJ databases">
        <title>Complete sequence of chromosome 2 of Sphingobium chlorophenolicum L-1.</title>
        <authorList>
            <consortium name="US DOE Joint Genome Institute"/>
            <person name="Lucas S."/>
            <person name="Han J."/>
            <person name="Lapidus A."/>
            <person name="Cheng J.-F."/>
            <person name="Goodwin L."/>
            <person name="Pitluck S."/>
            <person name="Peters L."/>
            <person name="Daligault H."/>
            <person name="Han C."/>
            <person name="Tapia R."/>
            <person name="Land M."/>
            <person name="Hauser L."/>
            <person name="Kyrpides N."/>
            <person name="Ivanova N."/>
            <person name="Pagani I."/>
            <person name="Turner P."/>
            <person name="Copley S."/>
            <person name="Woyke T."/>
        </authorList>
    </citation>
    <scope>NUCLEOTIDE SEQUENCE [LARGE SCALE GENOMIC DNA]</scope>
    <source>
        <strain evidence="17 18">L-1</strain>
    </source>
</reference>
<evidence type="ECO:0000313" key="17">
    <source>
        <dbReference type="EMBL" id="AEG50745.1"/>
    </source>
</evidence>
<feature type="active site" description="Charge relay system" evidence="14">
    <location>
        <position position="143"/>
    </location>
</feature>
<evidence type="ECO:0000256" key="10">
    <source>
        <dbReference type="ARBA" id="ARBA00022801"/>
    </source>
</evidence>
<dbReference type="InterPro" id="IPR011782">
    <property type="entry name" value="Pept_S1C_Do"/>
</dbReference>
<dbReference type="InterPro" id="IPR036034">
    <property type="entry name" value="PDZ_sf"/>
</dbReference>
<keyword evidence="11" id="KW-0720">Serine protease</keyword>
<dbReference type="PANTHER" id="PTHR22939">
    <property type="entry name" value="SERINE PROTEASE FAMILY S1C HTRA-RELATED"/>
    <property type="match status" value="1"/>
</dbReference>
<evidence type="ECO:0000256" key="4">
    <source>
        <dbReference type="ARBA" id="ARBA00013035"/>
    </source>
</evidence>
<evidence type="ECO:0000256" key="8">
    <source>
        <dbReference type="ARBA" id="ARBA00022737"/>
    </source>
</evidence>
<dbReference type="GO" id="GO:0006508">
    <property type="term" value="P:proteolysis"/>
    <property type="evidence" value="ECO:0007669"/>
    <property type="project" value="UniProtKB-KW"/>
</dbReference>
<dbReference type="SUPFAM" id="SSF50156">
    <property type="entry name" value="PDZ domain-like"/>
    <property type="match status" value="2"/>
</dbReference>
<dbReference type="AlphaFoldDB" id="F6F2T3"/>
<dbReference type="Pfam" id="PF13365">
    <property type="entry name" value="Trypsin_2"/>
    <property type="match status" value="1"/>
</dbReference>